<accession>X1VIH8</accession>
<keyword evidence="1" id="KW-0408">Iron</keyword>
<dbReference type="PANTHER" id="PTHR43742">
    <property type="entry name" value="TRIMETHYLAMINE-N-OXIDE REDUCTASE"/>
    <property type="match status" value="1"/>
</dbReference>
<name>X1VIH8_9ZZZZ</name>
<keyword evidence="2" id="KW-0479">Metal-binding</keyword>
<comment type="caution">
    <text evidence="4">The sequence shown here is derived from an EMBL/GenBank/DDBJ whole genome shotgun (WGS) entry which is preliminary data.</text>
</comment>
<dbReference type="SUPFAM" id="SSF53706">
    <property type="entry name" value="Formate dehydrogenase/DMSO reductase, domains 1-3"/>
    <property type="match status" value="1"/>
</dbReference>
<reference evidence="4" key="1">
    <citation type="journal article" date="2014" name="Front. Microbiol.">
        <title>High frequency of phylogenetically diverse reductive dehalogenase-homologous genes in deep subseafloor sedimentary metagenomes.</title>
        <authorList>
            <person name="Kawai M."/>
            <person name="Futagami T."/>
            <person name="Toyoda A."/>
            <person name="Takaki Y."/>
            <person name="Nishi S."/>
            <person name="Hori S."/>
            <person name="Arai W."/>
            <person name="Tsubouchi T."/>
            <person name="Morono Y."/>
            <person name="Uchiyama I."/>
            <person name="Ito T."/>
            <person name="Fujiyama A."/>
            <person name="Inagaki F."/>
            <person name="Takami H."/>
        </authorList>
    </citation>
    <scope>NUCLEOTIDE SEQUENCE</scope>
    <source>
        <strain evidence="4">Expedition CK06-06</strain>
    </source>
</reference>
<dbReference type="InterPro" id="IPR006656">
    <property type="entry name" value="Mopterin_OxRdtase"/>
</dbReference>
<dbReference type="GO" id="GO:0051536">
    <property type="term" value="F:iron-sulfur cluster binding"/>
    <property type="evidence" value="ECO:0007669"/>
    <property type="project" value="UniProtKB-KW"/>
</dbReference>
<organism evidence="4">
    <name type="scientific">marine sediment metagenome</name>
    <dbReference type="NCBI Taxonomy" id="412755"/>
    <lineage>
        <taxon>unclassified sequences</taxon>
        <taxon>metagenomes</taxon>
        <taxon>ecological metagenomes</taxon>
    </lineage>
</organism>
<sequence length="139" mass="15916">MLNGDIKAFYIPGCNIVMSEGDSRKTVAALKNLDFLVVVDLFMTPTTELADLVLPAAHWLETEVPMRAFQNMGPRHMNYILASRRVIKPVGECWDDRKIVIELGKRMGAELPWQNVEEHNDWLVEKFGIKFEDIRSKPS</sequence>
<dbReference type="Gene3D" id="3.40.50.740">
    <property type="match status" value="1"/>
</dbReference>
<evidence type="ECO:0000259" key="3">
    <source>
        <dbReference type="Pfam" id="PF00384"/>
    </source>
</evidence>
<dbReference type="Pfam" id="PF00384">
    <property type="entry name" value="Molybdopterin"/>
    <property type="match status" value="1"/>
</dbReference>
<dbReference type="GO" id="GO:0016491">
    <property type="term" value="F:oxidoreductase activity"/>
    <property type="evidence" value="ECO:0007669"/>
    <property type="project" value="InterPro"/>
</dbReference>
<dbReference type="AlphaFoldDB" id="X1VIH8"/>
<evidence type="ECO:0000256" key="2">
    <source>
        <dbReference type="ARBA" id="ARBA00023014"/>
    </source>
</evidence>
<feature type="domain" description="Molybdopterin oxidoreductase" evidence="3">
    <location>
        <begin position="4"/>
        <end position="106"/>
    </location>
</feature>
<keyword evidence="2" id="KW-0411">Iron-sulfur</keyword>
<proteinExistence type="predicted"/>
<dbReference type="InterPro" id="IPR050612">
    <property type="entry name" value="Prok_Mopterin_Oxidored"/>
</dbReference>
<evidence type="ECO:0000313" key="4">
    <source>
        <dbReference type="EMBL" id="GAJ07410.1"/>
    </source>
</evidence>
<feature type="non-terminal residue" evidence="4">
    <location>
        <position position="139"/>
    </location>
</feature>
<dbReference type="PANTHER" id="PTHR43742:SF6">
    <property type="entry name" value="OXIDOREDUCTASE YYAE-RELATED"/>
    <property type="match status" value="1"/>
</dbReference>
<evidence type="ECO:0000256" key="1">
    <source>
        <dbReference type="ARBA" id="ARBA00023004"/>
    </source>
</evidence>
<gene>
    <name evidence="4" type="ORF">S12H4_54096</name>
</gene>
<dbReference type="EMBL" id="BARW01034531">
    <property type="protein sequence ID" value="GAJ07410.1"/>
    <property type="molecule type" value="Genomic_DNA"/>
</dbReference>
<protein>
    <recommendedName>
        <fullName evidence="3">Molybdopterin oxidoreductase domain-containing protein</fullName>
    </recommendedName>
</protein>